<keyword evidence="5" id="KW-0479">Metal-binding</keyword>
<proteinExistence type="inferred from homology"/>
<dbReference type="PANTHER" id="PTHR22930:SF293">
    <property type="entry name" value="PROTEIN ALP1-LIKE"/>
    <property type="match status" value="1"/>
</dbReference>
<dbReference type="InterPro" id="IPR058353">
    <property type="entry name" value="DUF8040"/>
</dbReference>
<dbReference type="InterPro" id="IPR045249">
    <property type="entry name" value="HARBI1-like"/>
</dbReference>
<comment type="cofactor">
    <cofactor evidence="1">
        <name>a divalent metal cation</name>
        <dbReference type="ChEBI" id="CHEBI:60240"/>
    </cofactor>
</comment>
<reference evidence="10" key="1">
    <citation type="submission" date="2020-06" db="EMBL/GenBank/DDBJ databases">
        <authorList>
            <person name="Li T."/>
            <person name="Hu X."/>
            <person name="Zhang T."/>
            <person name="Song X."/>
            <person name="Zhang H."/>
            <person name="Dai N."/>
            <person name="Sheng W."/>
            <person name="Hou X."/>
            <person name="Wei L."/>
        </authorList>
    </citation>
    <scope>NUCLEOTIDE SEQUENCE</scope>
    <source>
        <strain evidence="10">KEN1</strain>
        <tissue evidence="10">Leaf</tissue>
    </source>
</reference>
<dbReference type="PANTHER" id="PTHR22930">
    <property type="match status" value="1"/>
</dbReference>
<name>A0AAW2XC11_9LAMI</name>
<keyword evidence="7" id="KW-0539">Nucleus</keyword>
<protein>
    <recommendedName>
        <fullName evidence="11">Transposase</fullName>
    </recommendedName>
</protein>
<evidence type="ECO:0000256" key="1">
    <source>
        <dbReference type="ARBA" id="ARBA00001968"/>
    </source>
</evidence>
<dbReference type="GO" id="GO:0004518">
    <property type="term" value="F:nuclease activity"/>
    <property type="evidence" value="ECO:0007669"/>
    <property type="project" value="UniProtKB-KW"/>
</dbReference>
<feature type="domain" description="DDE Tnp4" evidence="8">
    <location>
        <begin position="130"/>
        <end position="187"/>
    </location>
</feature>
<evidence type="ECO:0000256" key="2">
    <source>
        <dbReference type="ARBA" id="ARBA00004123"/>
    </source>
</evidence>
<evidence type="ECO:0000256" key="7">
    <source>
        <dbReference type="ARBA" id="ARBA00023242"/>
    </source>
</evidence>
<evidence type="ECO:0008006" key="11">
    <source>
        <dbReference type="Google" id="ProtNLM"/>
    </source>
</evidence>
<comment type="caution">
    <text evidence="10">The sequence shown here is derived from an EMBL/GenBank/DDBJ whole genome shotgun (WGS) entry which is preliminary data.</text>
</comment>
<evidence type="ECO:0000313" key="10">
    <source>
        <dbReference type="EMBL" id="KAL0451537.1"/>
    </source>
</evidence>
<dbReference type="GO" id="GO:0005634">
    <property type="term" value="C:nucleus"/>
    <property type="evidence" value="ECO:0007669"/>
    <property type="project" value="UniProtKB-SubCell"/>
</dbReference>
<dbReference type="Pfam" id="PF26138">
    <property type="entry name" value="DUF8040"/>
    <property type="match status" value="1"/>
</dbReference>
<dbReference type="InterPro" id="IPR027806">
    <property type="entry name" value="HARBI1_dom"/>
</dbReference>
<dbReference type="EMBL" id="JACGWN010000004">
    <property type="protein sequence ID" value="KAL0451537.1"/>
    <property type="molecule type" value="Genomic_DNA"/>
</dbReference>
<accession>A0AAW2XC11</accession>
<gene>
    <name evidence="10" type="ORF">Slati_1131800</name>
</gene>
<evidence type="ECO:0000256" key="6">
    <source>
        <dbReference type="ARBA" id="ARBA00022801"/>
    </source>
</evidence>
<dbReference type="GO" id="GO:0046872">
    <property type="term" value="F:metal ion binding"/>
    <property type="evidence" value="ECO:0007669"/>
    <property type="project" value="UniProtKB-KW"/>
</dbReference>
<organism evidence="10">
    <name type="scientific">Sesamum latifolium</name>
    <dbReference type="NCBI Taxonomy" id="2727402"/>
    <lineage>
        <taxon>Eukaryota</taxon>
        <taxon>Viridiplantae</taxon>
        <taxon>Streptophyta</taxon>
        <taxon>Embryophyta</taxon>
        <taxon>Tracheophyta</taxon>
        <taxon>Spermatophyta</taxon>
        <taxon>Magnoliopsida</taxon>
        <taxon>eudicotyledons</taxon>
        <taxon>Gunneridae</taxon>
        <taxon>Pentapetalae</taxon>
        <taxon>asterids</taxon>
        <taxon>lamiids</taxon>
        <taxon>Lamiales</taxon>
        <taxon>Pedaliaceae</taxon>
        <taxon>Sesamum</taxon>
    </lineage>
</organism>
<comment type="subcellular location">
    <subcellularLocation>
        <location evidence="2">Nucleus</location>
    </subcellularLocation>
</comment>
<comment type="similarity">
    <text evidence="3">Belongs to the HARBI1 family.</text>
</comment>
<evidence type="ECO:0000256" key="5">
    <source>
        <dbReference type="ARBA" id="ARBA00022723"/>
    </source>
</evidence>
<evidence type="ECO:0000256" key="3">
    <source>
        <dbReference type="ARBA" id="ARBA00006958"/>
    </source>
</evidence>
<keyword evidence="6" id="KW-0378">Hydrolase</keyword>
<sequence>MLSRIPEQVMHLHDIIDIIDVKCVDNLRMTRNAFGRSCQMLEFFGGLRATRHVTIMKQVAIFLSIISHHKKNCVVKHAFVHSGRTISIHFHSVLMVVLHLHPILLPRPAPIQEGCQDSRWRWFKGCLGALDDTHVDIRVSEADKGRYQNRKGQISVNMLGVCNTDGKFTYVLSGWEGSAADSRVLRDAINRPSGLKVLRVIPWGSSHRILEFVITCEIETEEVAGHRIVRSYSI</sequence>
<evidence type="ECO:0000259" key="9">
    <source>
        <dbReference type="Pfam" id="PF26138"/>
    </source>
</evidence>
<dbReference type="Pfam" id="PF13359">
    <property type="entry name" value="DDE_Tnp_4"/>
    <property type="match status" value="1"/>
</dbReference>
<evidence type="ECO:0000259" key="8">
    <source>
        <dbReference type="Pfam" id="PF13359"/>
    </source>
</evidence>
<dbReference type="GO" id="GO:0016787">
    <property type="term" value="F:hydrolase activity"/>
    <property type="evidence" value="ECO:0007669"/>
    <property type="project" value="UniProtKB-KW"/>
</dbReference>
<evidence type="ECO:0000256" key="4">
    <source>
        <dbReference type="ARBA" id="ARBA00022722"/>
    </source>
</evidence>
<feature type="domain" description="DUF8040" evidence="9">
    <location>
        <begin position="15"/>
        <end position="98"/>
    </location>
</feature>
<keyword evidence="4" id="KW-0540">Nuclease</keyword>
<dbReference type="AlphaFoldDB" id="A0AAW2XC11"/>
<reference evidence="10" key="2">
    <citation type="journal article" date="2024" name="Plant">
        <title>Genomic evolution and insights into agronomic trait innovations of Sesamum species.</title>
        <authorList>
            <person name="Miao H."/>
            <person name="Wang L."/>
            <person name="Qu L."/>
            <person name="Liu H."/>
            <person name="Sun Y."/>
            <person name="Le M."/>
            <person name="Wang Q."/>
            <person name="Wei S."/>
            <person name="Zheng Y."/>
            <person name="Lin W."/>
            <person name="Duan Y."/>
            <person name="Cao H."/>
            <person name="Xiong S."/>
            <person name="Wang X."/>
            <person name="Wei L."/>
            <person name="Li C."/>
            <person name="Ma Q."/>
            <person name="Ju M."/>
            <person name="Zhao R."/>
            <person name="Li G."/>
            <person name="Mu C."/>
            <person name="Tian Q."/>
            <person name="Mei H."/>
            <person name="Zhang T."/>
            <person name="Gao T."/>
            <person name="Zhang H."/>
        </authorList>
    </citation>
    <scope>NUCLEOTIDE SEQUENCE</scope>
    <source>
        <strain evidence="10">KEN1</strain>
    </source>
</reference>